<dbReference type="EMBL" id="JACBYE010000003">
    <property type="protein sequence ID" value="NYS92297.1"/>
    <property type="molecule type" value="Genomic_DNA"/>
</dbReference>
<organism evidence="3 4">
    <name type="scientific">Sanguibacter inulinus</name>
    <dbReference type="NCBI Taxonomy" id="60922"/>
    <lineage>
        <taxon>Bacteria</taxon>
        <taxon>Bacillati</taxon>
        <taxon>Actinomycetota</taxon>
        <taxon>Actinomycetes</taxon>
        <taxon>Micrococcales</taxon>
        <taxon>Sanguibacteraceae</taxon>
        <taxon>Sanguibacter</taxon>
    </lineage>
</organism>
<keyword evidence="4" id="KW-1185">Reference proteome</keyword>
<feature type="compositionally biased region" description="Basic and acidic residues" evidence="1">
    <location>
        <begin position="44"/>
        <end position="61"/>
    </location>
</feature>
<name>A0A853EPS7_9MICO</name>
<feature type="compositionally biased region" description="Low complexity" evidence="1">
    <location>
        <begin position="26"/>
        <end position="40"/>
    </location>
</feature>
<feature type="transmembrane region" description="Helical" evidence="2">
    <location>
        <begin position="138"/>
        <end position="155"/>
    </location>
</feature>
<evidence type="ECO:0000256" key="1">
    <source>
        <dbReference type="SAM" id="MobiDB-lite"/>
    </source>
</evidence>
<gene>
    <name evidence="3" type="ORF">HZZ10_01940</name>
</gene>
<evidence type="ECO:0000313" key="3">
    <source>
        <dbReference type="EMBL" id="NYS92297.1"/>
    </source>
</evidence>
<comment type="caution">
    <text evidence="3">The sequence shown here is derived from an EMBL/GenBank/DDBJ whole genome shotgun (WGS) entry which is preliminary data.</text>
</comment>
<feature type="transmembrane region" description="Helical" evidence="2">
    <location>
        <begin position="81"/>
        <end position="101"/>
    </location>
</feature>
<dbReference type="RefSeq" id="WP_179912202.1">
    <property type="nucleotide sequence ID" value="NZ_JACBYE010000003.1"/>
</dbReference>
<sequence>MTVDDVTAGQDSTGRPLGPVPLADGAQAHDAALSSAAATAPPGERGEVEDPHEPVEPHELNEHVVAQSLHPMPAQPRRSPAIWAVMGALVVVLVLVVTVSASAGALALAAVLVTAGICRAVLPGDVVGLAVRSRTADVVFYLLLAAAMAFLAQTAPNL</sequence>
<keyword evidence="2" id="KW-0472">Membrane</keyword>
<dbReference type="AlphaFoldDB" id="A0A853EPS7"/>
<dbReference type="Proteomes" id="UP000561011">
    <property type="component" value="Unassembled WGS sequence"/>
</dbReference>
<proteinExistence type="predicted"/>
<feature type="transmembrane region" description="Helical" evidence="2">
    <location>
        <begin position="107"/>
        <end position="131"/>
    </location>
</feature>
<feature type="region of interest" description="Disordered" evidence="1">
    <location>
        <begin position="1"/>
        <end position="61"/>
    </location>
</feature>
<keyword evidence="2" id="KW-1133">Transmembrane helix</keyword>
<keyword evidence="2" id="KW-0812">Transmembrane</keyword>
<evidence type="ECO:0000313" key="4">
    <source>
        <dbReference type="Proteomes" id="UP000561011"/>
    </source>
</evidence>
<evidence type="ECO:0000256" key="2">
    <source>
        <dbReference type="SAM" id="Phobius"/>
    </source>
</evidence>
<protein>
    <submittedName>
        <fullName evidence="3">DUF3017 domain-containing protein</fullName>
    </submittedName>
</protein>
<dbReference type="InterPro" id="IPR021385">
    <property type="entry name" value="DUF3017"/>
</dbReference>
<reference evidence="3 4" key="1">
    <citation type="submission" date="2020-07" db="EMBL/GenBank/DDBJ databases">
        <title>MOT database genomes.</title>
        <authorList>
            <person name="Joseph S."/>
            <person name="Aduse-Opoku J."/>
            <person name="Hashim A."/>
            <person name="Wade W."/>
            <person name="Curtis M."/>
        </authorList>
    </citation>
    <scope>NUCLEOTIDE SEQUENCE [LARGE SCALE GENOMIC DNA]</scope>
    <source>
        <strain evidence="3 4">DSM 100099</strain>
    </source>
</reference>
<dbReference type="Pfam" id="PF11222">
    <property type="entry name" value="DUF3017"/>
    <property type="match status" value="1"/>
</dbReference>
<accession>A0A853EPS7</accession>